<keyword evidence="2" id="KW-1185">Reference proteome</keyword>
<dbReference type="EMBL" id="AWWV01009902">
    <property type="protein sequence ID" value="OMO83194.1"/>
    <property type="molecule type" value="Genomic_DNA"/>
</dbReference>
<comment type="caution">
    <text evidence="1">The sequence shown here is derived from an EMBL/GenBank/DDBJ whole genome shotgun (WGS) entry which is preliminary data.</text>
</comment>
<dbReference type="AlphaFoldDB" id="A0A1R3IKT4"/>
<reference evidence="1 2" key="1">
    <citation type="submission" date="2013-09" db="EMBL/GenBank/DDBJ databases">
        <title>Corchorus capsularis genome sequencing.</title>
        <authorList>
            <person name="Alam M."/>
            <person name="Haque M.S."/>
            <person name="Islam M.S."/>
            <person name="Emdad E.M."/>
            <person name="Islam M.M."/>
            <person name="Ahmed B."/>
            <person name="Halim A."/>
            <person name="Hossen Q.M.M."/>
            <person name="Hossain M.Z."/>
            <person name="Ahmed R."/>
            <person name="Khan M.M."/>
            <person name="Islam R."/>
            <person name="Rashid M.M."/>
            <person name="Khan S.A."/>
            <person name="Rahman M.S."/>
            <person name="Alam M."/>
        </authorList>
    </citation>
    <scope>NUCLEOTIDE SEQUENCE [LARGE SCALE GENOMIC DNA]</scope>
    <source>
        <strain evidence="2">cv. CVL-1</strain>
        <tissue evidence="1">Whole seedling</tissue>
    </source>
</reference>
<dbReference type="Gramene" id="OMO83194">
    <property type="protein sequence ID" value="OMO83194"/>
    <property type="gene ID" value="CCACVL1_11515"/>
</dbReference>
<organism evidence="1 2">
    <name type="scientific">Corchorus capsularis</name>
    <name type="common">Jute</name>
    <dbReference type="NCBI Taxonomy" id="210143"/>
    <lineage>
        <taxon>Eukaryota</taxon>
        <taxon>Viridiplantae</taxon>
        <taxon>Streptophyta</taxon>
        <taxon>Embryophyta</taxon>
        <taxon>Tracheophyta</taxon>
        <taxon>Spermatophyta</taxon>
        <taxon>Magnoliopsida</taxon>
        <taxon>eudicotyledons</taxon>
        <taxon>Gunneridae</taxon>
        <taxon>Pentapetalae</taxon>
        <taxon>rosids</taxon>
        <taxon>malvids</taxon>
        <taxon>Malvales</taxon>
        <taxon>Malvaceae</taxon>
        <taxon>Grewioideae</taxon>
        <taxon>Apeibeae</taxon>
        <taxon>Corchorus</taxon>
    </lineage>
</organism>
<accession>A0A1R3IKT4</accession>
<evidence type="ECO:0000313" key="1">
    <source>
        <dbReference type="EMBL" id="OMO83194.1"/>
    </source>
</evidence>
<dbReference type="Proteomes" id="UP000188268">
    <property type="component" value="Unassembled WGS sequence"/>
</dbReference>
<proteinExistence type="predicted"/>
<evidence type="ECO:0000313" key="2">
    <source>
        <dbReference type="Proteomes" id="UP000188268"/>
    </source>
</evidence>
<name>A0A1R3IKT4_COCAP</name>
<gene>
    <name evidence="1" type="ORF">CCACVL1_11515</name>
</gene>
<sequence>MGKPVPVPAPAMGSGVRVTEILDFFNNQD</sequence>
<protein>
    <submittedName>
        <fullName evidence="1">Uncharacterized protein</fullName>
    </submittedName>
</protein>